<dbReference type="GO" id="GO:0004364">
    <property type="term" value="F:glutathione transferase activity"/>
    <property type="evidence" value="ECO:0007669"/>
    <property type="project" value="UniProtKB-EC"/>
</dbReference>
<dbReference type="PANTHER" id="PTHR44051">
    <property type="entry name" value="GLUTATHIONE S-TRANSFERASE-RELATED"/>
    <property type="match status" value="1"/>
</dbReference>
<dbReference type="InterPro" id="IPR036282">
    <property type="entry name" value="Glutathione-S-Trfase_C_sf"/>
</dbReference>
<dbReference type="InterPro" id="IPR004046">
    <property type="entry name" value="GST_C"/>
</dbReference>
<keyword evidence="5" id="KW-1185">Reference proteome</keyword>
<dbReference type="SFLD" id="SFLDG00358">
    <property type="entry name" value="Main_(cytGST)"/>
    <property type="match status" value="1"/>
</dbReference>
<gene>
    <name evidence="4" type="primary">gstB</name>
    <name evidence="4" type="ORF">A1019T_00805</name>
</gene>
<dbReference type="InterPro" id="IPR010987">
    <property type="entry name" value="Glutathione-S-Trfase_C-like"/>
</dbReference>
<dbReference type="CDD" id="cd03046">
    <property type="entry name" value="GST_N_GTT1_like"/>
    <property type="match status" value="1"/>
</dbReference>
<dbReference type="PROSITE" id="PS50405">
    <property type="entry name" value="GST_CTER"/>
    <property type="match status" value="1"/>
</dbReference>
<dbReference type="RefSeq" id="WP_077448220.1">
    <property type="nucleotide sequence ID" value="NZ_FUGD01000063.1"/>
</dbReference>
<dbReference type="Pfam" id="PF02798">
    <property type="entry name" value="GST_N"/>
    <property type="match status" value="1"/>
</dbReference>
<feature type="domain" description="GST C-terminal" evidence="3">
    <location>
        <begin position="100"/>
        <end position="234"/>
    </location>
</feature>
<dbReference type="SUPFAM" id="SSF52833">
    <property type="entry name" value="Thioredoxin-like"/>
    <property type="match status" value="1"/>
</dbReference>
<feature type="domain" description="GST N-terminal" evidence="2">
    <location>
        <begin position="1"/>
        <end position="91"/>
    </location>
</feature>
<dbReference type="Gene3D" id="1.20.1050.10">
    <property type="match status" value="1"/>
</dbReference>
<evidence type="ECO:0000313" key="5">
    <source>
        <dbReference type="Proteomes" id="UP000188169"/>
    </source>
</evidence>
<evidence type="ECO:0000256" key="1">
    <source>
        <dbReference type="RuleBase" id="RU003494"/>
    </source>
</evidence>
<accession>A0A1R4EEC2</accession>
<dbReference type="Gene3D" id="3.40.30.10">
    <property type="entry name" value="Glutaredoxin"/>
    <property type="match status" value="1"/>
</dbReference>
<organism evidence="4 5">
    <name type="scientific">Psychrobacter pasteurii</name>
    <dbReference type="NCBI Taxonomy" id="1945520"/>
    <lineage>
        <taxon>Bacteria</taxon>
        <taxon>Pseudomonadati</taxon>
        <taxon>Pseudomonadota</taxon>
        <taxon>Gammaproteobacteria</taxon>
        <taxon>Moraxellales</taxon>
        <taxon>Moraxellaceae</taxon>
        <taxon>Psychrobacter</taxon>
    </lineage>
</organism>
<proteinExistence type="inferred from homology"/>
<evidence type="ECO:0000313" key="4">
    <source>
        <dbReference type="EMBL" id="SJM36838.1"/>
    </source>
</evidence>
<reference evidence="5" key="1">
    <citation type="submission" date="2017-02" db="EMBL/GenBank/DDBJ databases">
        <authorList>
            <person name="Mornico D."/>
        </authorList>
    </citation>
    <scope>NUCLEOTIDE SEQUENCE [LARGE SCALE GENOMIC DNA]</scope>
</reference>
<dbReference type="InterPro" id="IPR004045">
    <property type="entry name" value="Glutathione_S-Trfase_N"/>
</dbReference>
<dbReference type="STRING" id="1945520.A1019T_00805"/>
<dbReference type="PANTHER" id="PTHR44051:SF9">
    <property type="entry name" value="GLUTATHIONE S-TRANSFERASE 1"/>
    <property type="match status" value="1"/>
</dbReference>
<dbReference type="OrthoDB" id="9810080at2"/>
<sequence length="234" mass="26874">MSDLHLHHLENSRSFRILWLLEELGVEYQLTRYERTKSYLAPKSLERVHPSGKSPILEVKGLNPKDPEQKTCLIESGHIIDYLMAKYDTEYKLHPKLDAESQAWRDYDFWMHYAEASAMPALVMRLVFNKVVERSPTLIKPIAKGIRKQVEAVMISKNIRIALDLTEEKLSNDKWFAGSEFSAADVQMGFFIEAANAGPGLDEVRYNNILNWLKRCQGRAAYKAAVEKGGKLEF</sequence>
<dbReference type="SUPFAM" id="SSF47616">
    <property type="entry name" value="GST C-terminal domain-like"/>
    <property type="match status" value="1"/>
</dbReference>
<dbReference type="EC" id="2.5.1.18" evidence="4"/>
<dbReference type="InterPro" id="IPR040079">
    <property type="entry name" value="Glutathione_S-Trfase"/>
</dbReference>
<dbReference type="Proteomes" id="UP000188169">
    <property type="component" value="Unassembled WGS sequence"/>
</dbReference>
<dbReference type="Pfam" id="PF00043">
    <property type="entry name" value="GST_C"/>
    <property type="match status" value="1"/>
</dbReference>
<dbReference type="SFLD" id="SFLDS00019">
    <property type="entry name" value="Glutathione_Transferase_(cytos"/>
    <property type="match status" value="1"/>
</dbReference>
<dbReference type="InterPro" id="IPR036249">
    <property type="entry name" value="Thioredoxin-like_sf"/>
</dbReference>
<name>A0A1R4EEC2_9GAMM</name>
<protein>
    <submittedName>
        <fullName evidence="4">Glutathione S-transferase GstB</fullName>
        <ecNumber evidence="4">2.5.1.18</ecNumber>
    </submittedName>
</protein>
<dbReference type="AlphaFoldDB" id="A0A1R4EEC2"/>
<dbReference type="CDD" id="cd03189">
    <property type="entry name" value="GST_C_GTT1_like"/>
    <property type="match status" value="1"/>
</dbReference>
<dbReference type="PROSITE" id="PS50404">
    <property type="entry name" value="GST_NTER"/>
    <property type="match status" value="1"/>
</dbReference>
<dbReference type="EMBL" id="FUGD01000063">
    <property type="protein sequence ID" value="SJM36838.1"/>
    <property type="molecule type" value="Genomic_DNA"/>
</dbReference>
<evidence type="ECO:0000259" key="3">
    <source>
        <dbReference type="PROSITE" id="PS50405"/>
    </source>
</evidence>
<keyword evidence="4" id="KW-0808">Transferase</keyword>
<evidence type="ECO:0000259" key="2">
    <source>
        <dbReference type="PROSITE" id="PS50404"/>
    </source>
</evidence>
<comment type="similarity">
    <text evidence="1">Belongs to the GST superfamily.</text>
</comment>